<name>A0A8H8V5D0_ORBOL</name>
<dbReference type="Pfam" id="PF01624">
    <property type="entry name" value="MutS_I"/>
    <property type="match status" value="1"/>
</dbReference>
<dbReference type="InterPro" id="IPR036187">
    <property type="entry name" value="DNA_mismatch_repair_MutS_sf"/>
</dbReference>
<feature type="domain" description="DNA mismatch repair proteins mutS family" evidence="9">
    <location>
        <begin position="921"/>
        <end position="937"/>
    </location>
</feature>
<sequence length="1052" mass="116856">MKRLKWGYTPISTHYSLIQHHHIPRYLGLTRRIIHITTTTRTTTRRTLHTTDPSNLAKRKTTVSLLALPQGALSLQPLPELPRVKEPQYSYVIAQARENIDRFGECVVLTRVGGFYEMYFEQAEEVGPGLGLKVGRKRGRGQEGGVAMAGFPFFQLDRFLKVLVQDMSRHVAIAEEFPNPNKDEKEHAGYGLLWERRVVRIITPGTLIDEKFMDPWENNYLLCVWPGGDSLSTSTSTSGSGDEGGEGQDTPVGLAWLDLSTGDFFTQGSTRGALTAELARIGPREIVIDESCRDTPEVTLLTSEKRLLTFHTSTISPLDTKSWASLLESSTSSSSVSSSSSSKSLLEAGGFGNEEISAGSTLLSYVKEKLQGLSMKLQPPVRRSKENNMLIDAVTMRALEIRSTLKDGVVGGVGTLLKTVRRTVTRGGTRRLGSWLTSPETSVKIINDRLNLVEHFIASPKLLEDIRYKLKLTHDSQRLVQKMSLGRGDADDLVSLARTIIQTQDIVDCISSHLPRKKESLEVVKELIGRIEKLEELAARILRSIDENGLMLRHTIEDREAAEITALAEAVERGRVLSEEEGEGDEEGLGEEEEVVEEEKPKKRGRRKATTTSTTTTSTTKPTARKTIKPRTQRILKEVDREKVEPWIMHPTASTTLTKLHKSLEELMTEKQLLETRLLDESMLSEHLVALKWTPSLGHILHIKSRTLPDMTEGILSSAISVGSSKSTHSYHLPEWTKLGSRIEMARLAIRAEEQKVLQDIRKQVILNIHALRRNATVLDELDIAAGFAVLAKESGWVRPILNMSTEHKIVGGRHATVQRSLDDLGRTFVANDCWVGGEEGMWIITGPNMAGKSTFLRQNALISILAQTGSYVPADHAEIGIIDQIFSRVGSADDLYRSQSTFMVEMIETAYILKNATPRSFVIMDEVGRGTTVDDGFAIAGGVVRYLWEVCGCRVLFATHFHGLVELVEGWEKEEGKGKGKGKGKGRKKIGAYCTDLVEDEKGGWMFVHKLRKGVNKRSHAVKVARMAGLPQLALKTAEDILKAENFKRGG</sequence>
<dbReference type="GO" id="GO:0140664">
    <property type="term" value="F:ATP-dependent DNA damage sensor activity"/>
    <property type="evidence" value="ECO:0007669"/>
    <property type="project" value="InterPro"/>
</dbReference>
<dbReference type="InterPro" id="IPR000432">
    <property type="entry name" value="DNA_mismatch_repair_MutS_C"/>
</dbReference>
<dbReference type="Pfam" id="PF05188">
    <property type="entry name" value="MutS_II"/>
    <property type="match status" value="1"/>
</dbReference>
<feature type="coiled-coil region" evidence="7">
    <location>
        <begin position="517"/>
        <end position="544"/>
    </location>
</feature>
<dbReference type="Gene3D" id="3.40.50.300">
    <property type="entry name" value="P-loop containing nucleotide triphosphate hydrolases"/>
    <property type="match status" value="1"/>
</dbReference>
<dbReference type="InterPro" id="IPR027417">
    <property type="entry name" value="P-loop_NTPase"/>
</dbReference>
<evidence type="ECO:0000259" key="9">
    <source>
        <dbReference type="PROSITE" id="PS00486"/>
    </source>
</evidence>
<dbReference type="InterPro" id="IPR007860">
    <property type="entry name" value="DNA_mmatch_repair_MutS_con_dom"/>
</dbReference>
<gene>
    <name evidence="10" type="primary">MSH1</name>
    <name evidence="10" type="ORF">TWF679_008311</name>
</gene>
<protein>
    <submittedName>
        <fullName evidence="10">DNA mismatch repair ATPase msh1</fullName>
    </submittedName>
</protein>
<dbReference type="GO" id="GO:0005524">
    <property type="term" value="F:ATP binding"/>
    <property type="evidence" value="ECO:0007669"/>
    <property type="project" value="UniProtKB-KW"/>
</dbReference>
<comment type="similarity">
    <text evidence="1">Belongs to the DNA mismatch repair MutS family.</text>
</comment>
<dbReference type="PANTHER" id="PTHR11361">
    <property type="entry name" value="DNA MISMATCH REPAIR PROTEIN MUTS FAMILY MEMBER"/>
    <property type="match status" value="1"/>
</dbReference>
<keyword evidence="5" id="KW-0238">DNA-binding</keyword>
<evidence type="ECO:0000256" key="4">
    <source>
        <dbReference type="ARBA" id="ARBA00022840"/>
    </source>
</evidence>
<dbReference type="Gene3D" id="1.10.1420.10">
    <property type="match status" value="3"/>
</dbReference>
<dbReference type="Proteomes" id="UP000614610">
    <property type="component" value="Unassembled WGS sequence"/>
</dbReference>
<dbReference type="Pfam" id="PF00488">
    <property type="entry name" value="MutS_V"/>
    <property type="match status" value="1"/>
</dbReference>
<dbReference type="InterPro" id="IPR017261">
    <property type="entry name" value="DNA_mismatch_repair_MutS/MSH"/>
</dbReference>
<dbReference type="InterPro" id="IPR036678">
    <property type="entry name" value="MutS_con_dom_sf"/>
</dbReference>
<dbReference type="GO" id="GO:0043504">
    <property type="term" value="P:mitochondrial DNA repair"/>
    <property type="evidence" value="ECO:0007669"/>
    <property type="project" value="TreeGrafter"/>
</dbReference>
<dbReference type="GO" id="GO:0006298">
    <property type="term" value="P:mismatch repair"/>
    <property type="evidence" value="ECO:0007669"/>
    <property type="project" value="InterPro"/>
</dbReference>
<reference evidence="10" key="1">
    <citation type="submission" date="2019-06" db="EMBL/GenBank/DDBJ databases">
        <authorList>
            <person name="Palmer J.M."/>
        </authorList>
    </citation>
    <scope>NUCLEOTIDE SEQUENCE</scope>
    <source>
        <strain evidence="10">TWF679</strain>
    </source>
</reference>
<evidence type="ECO:0000256" key="5">
    <source>
        <dbReference type="ARBA" id="ARBA00023125"/>
    </source>
</evidence>
<dbReference type="PANTHER" id="PTHR11361:SF34">
    <property type="entry name" value="DNA MISMATCH REPAIR PROTEIN MSH1, MITOCHONDRIAL"/>
    <property type="match status" value="1"/>
</dbReference>
<keyword evidence="6" id="KW-0234">DNA repair</keyword>
<feature type="compositionally biased region" description="Low complexity" evidence="8">
    <location>
        <begin position="610"/>
        <end position="622"/>
    </location>
</feature>
<dbReference type="SUPFAM" id="SSF48334">
    <property type="entry name" value="DNA repair protein MutS, domain III"/>
    <property type="match status" value="1"/>
</dbReference>
<dbReference type="InterPro" id="IPR007695">
    <property type="entry name" value="DNA_mismatch_repair_MutS-lik_N"/>
</dbReference>
<accession>A0A8H8V5D0</accession>
<evidence type="ECO:0000256" key="3">
    <source>
        <dbReference type="ARBA" id="ARBA00022763"/>
    </source>
</evidence>
<dbReference type="InterPro" id="IPR016151">
    <property type="entry name" value="DNA_mismatch_repair_MutS_N"/>
</dbReference>
<dbReference type="SUPFAM" id="SSF52540">
    <property type="entry name" value="P-loop containing nucleoside triphosphate hydrolases"/>
    <property type="match status" value="1"/>
</dbReference>
<dbReference type="EMBL" id="WIWT01000052">
    <property type="protein sequence ID" value="KAF3207476.1"/>
    <property type="molecule type" value="Genomic_DNA"/>
</dbReference>
<dbReference type="InterPro" id="IPR007696">
    <property type="entry name" value="DNA_mismatch_repair_MutS_core"/>
</dbReference>
<proteinExistence type="inferred from homology"/>
<dbReference type="SUPFAM" id="SSF55271">
    <property type="entry name" value="DNA repair protein MutS, domain I"/>
    <property type="match status" value="1"/>
</dbReference>
<dbReference type="FunFam" id="3.40.50.300:FF:001238">
    <property type="entry name" value="DNA mismatch repair protein"/>
    <property type="match status" value="1"/>
</dbReference>
<dbReference type="PROSITE" id="PS00486">
    <property type="entry name" value="DNA_MISMATCH_REPAIR_2"/>
    <property type="match status" value="1"/>
</dbReference>
<keyword evidence="2" id="KW-0547">Nucleotide-binding</keyword>
<dbReference type="InterPro" id="IPR045076">
    <property type="entry name" value="MutS"/>
</dbReference>
<dbReference type="Pfam" id="PF05192">
    <property type="entry name" value="MutS_III"/>
    <property type="match status" value="1"/>
</dbReference>
<keyword evidence="7" id="KW-0175">Coiled coil</keyword>
<evidence type="ECO:0000256" key="1">
    <source>
        <dbReference type="ARBA" id="ARBA00006271"/>
    </source>
</evidence>
<dbReference type="OrthoDB" id="2534523at2759"/>
<evidence type="ECO:0000256" key="2">
    <source>
        <dbReference type="ARBA" id="ARBA00022741"/>
    </source>
</evidence>
<evidence type="ECO:0000313" key="10">
    <source>
        <dbReference type="EMBL" id="KAF3207476.1"/>
    </source>
</evidence>
<dbReference type="SMART" id="SM00533">
    <property type="entry name" value="MUTSd"/>
    <property type="match status" value="1"/>
</dbReference>
<organism evidence="10 11">
    <name type="scientific">Orbilia oligospora</name>
    <name type="common">Nematode-trapping fungus</name>
    <name type="synonym">Arthrobotrys oligospora</name>
    <dbReference type="NCBI Taxonomy" id="2813651"/>
    <lineage>
        <taxon>Eukaryota</taxon>
        <taxon>Fungi</taxon>
        <taxon>Dikarya</taxon>
        <taxon>Ascomycota</taxon>
        <taxon>Pezizomycotina</taxon>
        <taxon>Orbiliomycetes</taxon>
        <taxon>Orbiliales</taxon>
        <taxon>Orbiliaceae</taxon>
        <taxon>Orbilia</taxon>
    </lineage>
</organism>
<evidence type="ECO:0000256" key="6">
    <source>
        <dbReference type="ARBA" id="ARBA00023204"/>
    </source>
</evidence>
<evidence type="ECO:0000256" key="8">
    <source>
        <dbReference type="SAM" id="MobiDB-lite"/>
    </source>
</evidence>
<evidence type="ECO:0000313" key="11">
    <source>
        <dbReference type="Proteomes" id="UP000614610"/>
    </source>
</evidence>
<dbReference type="SMART" id="SM00534">
    <property type="entry name" value="MUTSac"/>
    <property type="match status" value="1"/>
</dbReference>
<dbReference type="AlphaFoldDB" id="A0A8H8V5D0"/>
<feature type="compositionally biased region" description="Acidic residues" evidence="8">
    <location>
        <begin position="579"/>
        <end position="597"/>
    </location>
</feature>
<dbReference type="Gene3D" id="3.30.420.110">
    <property type="entry name" value="MutS, connector domain"/>
    <property type="match status" value="1"/>
</dbReference>
<dbReference type="SUPFAM" id="SSF53150">
    <property type="entry name" value="DNA repair protein MutS, domain II"/>
    <property type="match status" value="1"/>
</dbReference>
<keyword evidence="4" id="KW-0067">ATP-binding</keyword>
<dbReference type="GO" id="GO:0030983">
    <property type="term" value="F:mismatched DNA binding"/>
    <property type="evidence" value="ECO:0007669"/>
    <property type="project" value="InterPro"/>
</dbReference>
<dbReference type="PIRSF" id="PIRSF037677">
    <property type="entry name" value="DNA_mis_repair_Msh6"/>
    <property type="match status" value="1"/>
</dbReference>
<feature type="region of interest" description="Disordered" evidence="8">
    <location>
        <begin position="575"/>
        <end position="630"/>
    </location>
</feature>
<keyword evidence="3" id="KW-0227">DNA damage</keyword>
<evidence type="ECO:0000256" key="7">
    <source>
        <dbReference type="SAM" id="Coils"/>
    </source>
</evidence>
<dbReference type="GO" id="GO:0005634">
    <property type="term" value="C:nucleus"/>
    <property type="evidence" value="ECO:0007669"/>
    <property type="project" value="TreeGrafter"/>
</dbReference>
<dbReference type="GO" id="GO:0005739">
    <property type="term" value="C:mitochondrion"/>
    <property type="evidence" value="ECO:0007669"/>
    <property type="project" value="TreeGrafter"/>
</dbReference>
<comment type="caution">
    <text evidence="10">The sequence shown here is derived from an EMBL/GenBank/DDBJ whole genome shotgun (WGS) entry which is preliminary data.</text>
</comment>
<dbReference type="Gene3D" id="3.40.1170.10">
    <property type="entry name" value="DNA repair protein MutS, domain I"/>
    <property type="match status" value="1"/>
</dbReference>